<dbReference type="EMBL" id="JYDJ01000194">
    <property type="protein sequence ID" value="KRX40618.1"/>
    <property type="molecule type" value="Genomic_DNA"/>
</dbReference>
<dbReference type="AlphaFoldDB" id="A0A0V0TNN5"/>
<name>A0A0V0TNN5_9BILA</name>
<comment type="caution">
    <text evidence="1">The sequence shown here is derived from an EMBL/GenBank/DDBJ whole genome shotgun (WGS) entry which is preliminary data.</text>
</comment>
<gene>
    <name evidence="1" type="ORF">T05_16196</name>
</gene>
<evidence type="ECO:0000313" key="1">
    <source>
        <dbReference type="EMBL" id="KRX40618.1"/>
    </source>
</evidence>
<proteinExistence type="predicted"/>
<evidence type="ECO:0000313" key="2">
    <source>
        <dbReference type="Proteomes" id="UP000055048"/>
    </source>
</evidence>
<organism evidence="1 2">
    <name type="scientific">Trichinella murrelli</name>
    <dbReference type="NCBI Taxonomy" id="144512"/>
    <lineage>
        <taxon>Eukaryota</taxon>
        <taxon>Metazoa</taxon>
        <taxon>Ecdysozoa</taxon>
        <taxon>Nematoda</taxon>
        <taxon>Enoplea</taxon>
        <taxon>Dorylaimia</taxon>
        <taxon>Trichinellida</taxon>
        <taxon>Trichinellidae</taxon>
        <taxon>Trichinella</taxon>
    </lineage>
</organism>
<reference evidence="1 2" key="1">
    <citation type="submission" date="2015-01" db="EMBL/GenBank/DDBJ databases">
        <title>Evolution of Trichinella species and genotypes.</title>
        <authorList>
            <person name="Korhonen P.K."/>
            <person name="Edoardo P."/>
            <person name="Giuseppe L.R."/>
            <person name="Gasser R.B."/>
        </authorList>
    </citation>
    <scope>NUCLEOTIDE SEQUENCE [LARGE SCALE GENOMIC DNA]</scope>
    <source>
        <strain evidence="1">ISS417</strain>
    </source>
</reference>
<accession>A0A0V0TNN5</accession>
<dbReference type="Proteomes" id="UP000055048">
    <property type="component" value="Unassembled WGS sequence"/>
</dbReference>
<sequence length="206" mass="22332">MYADMNLQKYVHVDPVGCVDVEPYHADIVTTVQIRLLTMVEPPAAFVKFRTVSTAGVLVPVAGAEAHAVVFAECVTQIARIAADVQRETVHFGTKAEICILGDEITPKNVDGFDFQNVFHVACHGVDVPIAEPEVGIQLAEAVFVIGPILIEIHTAVQSTLNYRPTAQFILHITIDAYCSIVIFQVQQVEAAVVSSRLGCSFKSAI</sequence>
<keyword evidence="2" id="KW-1185">Reference proteome</keyword>
<protein>
    <submittedName>
        <fullName evidence="1">Uncharacterized protein</fullName>
    </submittedName>
</protein>